<evidence type="ECO:0000256" key="2">
    <source>
        <dbReference type="ARBA" id="ARBA00023004"/>
    </source>
</evidence>
<dbReference type="PANTHER" id="PTHR47435:SF10">
    <property type="entry name" value="TIP ELONGATION ABERRANT PROTEIN 3"/>
    <property type="match status" value="1"/>
</dbReference>
<comment type="caution">
    <text evidence="4">The sequence shown here is derived from an EMBL/GenBank/DDBJ whole genome shotgun (WGS) entry which is preliminary data.</text>
</comment>
<evidence type="ECO:0000256" key="3">
    <source>
        <dbReference type="SAM" id="MobiDB-lite"/>
    </source>
</evidence>
<accession>A0AB34KGD5</accession>
<dbReference type="Proteomes" id="UP000803884">
    <property type="component" value="Unassembled WGS sequence"/>
</dbReference>
<dbReference type="InterPro" id="IPR015915">
    <property type="entry name" value="Kelch-typ_b-propeller"/>
</dbReference>
<evidence type="ECO:0008006" key="6">
    <source>
        <dbReference type="Google" id="ProtNLM"/>
    </source>
</evidence>
<dbReference type="PANTHER" id="PTHR47435">
    <property type="entry name" value="KELCH REPEAT PROTEIN (AFU_ORTHOLOGUE AFUA_5G12780)"/>
    <property type="match status" value="1"/>
</dbReference>
<proteinExistence type="predicted"/>
<feature type="compositionally biased region" description="Low complexity" evidence="3">
    <location>
        <begin position="329"/>
        <end position="347"/>
    </location>
</feature>
<dbReference type="EMBL" id="JAAQHG020000047">
    <property type="protein sequence ID" value="KAL1582620.1"/>
    <property type="molecule type" value="Genomic_DNA"/>
</dbReference>
<protein>
    <recommendedName>
        <fullName evidence="6">Galactose oxidase</fullName>
    </recommendedName>
</protein>
<name>A0AB34KGD5_9PEZI</name>
<dbReference type="Gene3D" id="2.120.10.80">
    <property type="entry name" value="Kelch-type beta propeller"/>
    <property type="match status" value="2"/>
</dbReference>
<evidence type="ECO:0000313" key="4">
    <source>
        <dbReference type="EMBL" id="KAL1582620.1"/>
    </source>
</evidence>
<keyword evidence="5" id="KW-1185">Reference proteome</keyword>
<dbReference type="RefSeq" id="XP_069225727.1">
    <property type="nucleotide sequence ID" value="XM_069377167.1"/>
</dbReference>
<dbReference type="GeneID" id="96010005"/>
<reference evidence="4 5" key="1">
    <citation type="journal article" date="2020" name="Microbiol. Resour. Announc.">
        <title>Draft Genome Sequence of a Cladosporium Species Isolated from the Mesophotic Ascidian Didemnum maculosum.</title>
        <authorList>
            <person name="Gioti A."/>
            <person name="Siaperas R."/>
            <person name="Nikolaivits E."/>
            <person name="Le Goff G."/>
            <person name="Ouazzani J."/>
            <person name="Kotoulas G."/>
            <person name="Topakas E."/>
        </authorList>
    </citation>
    <scope>NUCLEOTIDE SEQUENCE [LARGE SCALE GENOMIC DNA]</scope>
    <source>
        <strain evidence="4 5">TM138-S3</strain>
    </source>
</reference>
<evidence type="ECO:0000256" key="1">
    <source>
        <dbReference type="ARBA" id="ARBA00022737"/>
    </source>
</evidence>
<keyword evidence="1" id="KW-0677">Repeat</keyword>
<feature type="region of interest" description="Disordered" evidence="3">
    <location>
        <begin position="326"/>
        <end position="359"/>
    </location>
</feature>
<dbReference type="GO" id="GO:0019760">
    <property type="term" value="P:glucosinolate metabolic process"/>
    <property type="evidence" value="ECO:0007669"/>
    <property type="project" value="UniProtKB-ARBA"/>
</dbReference>
<sequence length="465" mass="48878">MAEIAAGAWAAEEVVSTGVQAGVAAYMVSQPTMPLKGTFTQIASAPDDETRASLARSNHSLTIVGDKAFIFGGETGESQLATTEIHVISLLSSEELEKQGESQYALLPALPAGSTGGEAPAASEDDSNSVPVARTRHAACAFNVCVAVFSGRDAQGDAIDEKGRIWLFNTAKSTWEFIGPKLGEQEVPEPRTEGKLFDCNNDLVLHGGFGKTGEPLKDTWHFSYANKTWTRLPDAPQANTNASLATGVLWLLVIGPDTDGLSGYVHALPISSAINPSSPSAWTTRSFPTNPLVSSPEPRVAGGLLPMTTGHGRHYLLHFFGASPSGAESKSAQEPSASDSSAAATESQPAASSEPTQYPDLWTLQLPSVTPGRKASWSETLRPAAIKDSIRSAFKADTGTDAWAEVDIQPPALEKLGDGEAGKVHPGPRASFGCDVLKDGATIMIWGGVNAKGEREGDGWLVKLE</sequence>
<dbReference type="AlphaFoldDB" id="A0AB34KGD5"/>
<dbReference type="SUPFAM" id="SSF117281">
    <property type="entry name" value="Kelch motif"/>
    <property type="match status" value="1"/>
</dbReference>
<evidence type="ECO:0000313" key="5">
    <source>
        <dbReference type="Proteomes" id="UP000803884"/>
    </source>
</evidence>
<gene>
    <name evidence="4" type="ORF">WHR41_08563</name>
</gene>
<keyword evidence="2" id="KW-0408">Iron</keyword>
<organism evidence="4 5">
    <name type="scientific">Cladosporium halotolerans</name>
    <dbReference type="NCBI Taxonomy" id="1052096"/>
    <lineage>
        <taxon>Eukaryota</taxon>
        <taxon>Fungi</taxon>
        <taxon>Dikarya</taxon>
        <taxon>Ascomycota</taxon>
        <taxon>Pezizomycotina</taxon>
        <taxon>Dothideomycetes</taxon>
        <taxon>Dothideomycetidae</taxon>
        <taxon>Cladosporiales</taxon>
        <taxon>Cladosporiaceae</taxon>
        <taxon>Cladosporium</taxon>
    </lineage>
</organism>